<keyword evidence="1" id="KW-0472">Membrane</keyword>
<sequence>MIPILSLPQAIHPCQKKLEPYYIRNPHVLSQRFQINHTFNNTDARIYSRVCLVGNILIWILSMIFPYIDSDKSYPDTEQLRKWSF</sequence>
<keyword evidence="1" id="KW-1133">Transmembrane helix</keyword>
<name>A0A6B9XTT4_PICSI</name>
<feature type="transmembrane region" description="Helical" evidence="1">
    <location>
        <begin position="46"/>
        <end position="68"/>
    </location>
</feature>
<reference evidence="2" key="1">
    <citation type="submission" date="2019-03" db="EMBL/GenBank/DDBJ databases">
        <title>Largest Complete Mitochondrial Genome of a Gymnosperm, Sitka Spruce (Picea sitchensis), Indicates Complex Physical Structure.</title>
        <authorList>
            <person name="Jackman S.D."/>
            <person name="Coombe L."/>
            <person name="Warren R."/>
            <person name="Kirk H."/>
            <person name="Trinh E."/>
            <person name="McLeod T."/>
            <person name="Pleasance S."/>
            <person name="Pandoh P."/>
            <person name="Zhao Y."/>
            <person name="Coope R."/>
            <person name="Bousquet J."/>
            <person name="Bohlmann J.C."/>
            <person name="Jones S.J.M."/>
            <person name="Birol I."/>
        </authorList>
    </citation>
    <scope>NUCLEOTIDE SEQUENCE</scope>
    <source>
        <strain evidence="2">Q903</strain>
    </source>
</reference>
<keyword evidence="2" id="KW-0496">Mitochondrion</keyword>
<evidence type="ECO:0000313" key="2">
    <source>
        <dbReference type="EMBL" id="QHR89771.1"/>
    </source>
</evidence>
<organism evidence="2">
    <name type="scientific">Picea sitchensis</name>
    <name type="common">Sitka spruce</name>
    <name type="synonym">Pinus sitchensis</name>
    <dbReference type="NCBI Taxonomy" id="3332"/>
    <lineage>
        <taxon>Eukaryota</taxon>
        <taxon>Viridiplantae</taxon>
        <taxon>Streptophyta</taxon>
        <taxon>Embryophyta</taxon>
        <taxon>Tracheophyta</taxon>
        <taxon>Spermatophyta</taxon>
        <taxon>Pinopsida</taxon>
        <taxon>Pinidae</taxon>
        <taxon>Conifers I</taxon>
        <taxon>Pinales</taxon>
        <taxon>Pinaceae</taxon>
        <taxon>Picea</taxon>
    </lineage>
</organism>
<evidence type="ECO:0000256" key="1">
    <source>
        <dbReference type="SAM" id="Phobius"/>
    </source>
</evidence>
<gene>
    <name evidence="2" type="primary">orf03816</name>
    <name evidence="2" type="ORF">Q903MT_gene3793</name>
</gene>
<keyword evidence="1" id="KW-0812">Transmembrane</keyword>
<geneLocation type="mitochondrion" evidence="2"/>
<proteinExistence type="predicted"/>
<dbReference type="EMBL" id="MK697699">
    <property type="protein sequence ID" value="QHR89771.1"/>
    <property type="molecule type" value="Genomic_DNA"/>
</dbReference>
<protein>
    <submittedName>
        <fullName evidence="2">Uncharacterized protein</fullName>
    </submittedName>
</protein>
<accession>A0A6B9XTT4</accession>
<dbReference type="AlphaFoldDB" id="A0A6B9XTT4"/>